<dbReference type="GO" id="GO:0016020">
    <property type="term" value="C:membrane"/>
    <property type="evidence" value="ECO:0007669"/>
    <property type="project" value="UniProtKB-SubCell"/>
</dbReference>
<feature type="transmembrane region" description="Helical" evidence="5">
    <location>
        <begin position="474"/>
        <end position="497"/>
    </location>
</feature>
<comment type="subcellular location">
    <subcellularLocation>
        <location evidence="1">Membrane</location>
        <topology evidence="1">Multi-pass membrane protein</topology>
    </subcellularLocation>
</comment>
<evidence type="ECO:0000256" key="5">
    <source>
        <dbReference type="SAM" id="Phobius"/>
    </source>
</evidence>
<dbReference type="SUPFAM" id="SSF103473">
    <property type="entry name" value="MFS general substrate transporter"/>
    <property type="match status" value="1"/>
</dbReference>
<feature type="transmembrane region" description="Helical" evidence="5">
    <location>
        <begin position="37"/>
        <end position="61"/>
    </location>
</feature>
<organism evidence="6 7">
    <name type="scientific">Acyrthosiphon pisum</name>
    <name type="common">Pea aphid</name>
    <dbReference type="NCBI Taxonomy" id="7029"/>
    <lineage>
        <taxon>Eukaryota</taxon>
        <taxon>Metazoa</taxon>
        <taxon>Ecdysozoa</taxon>
        <taxon>Arthropoda</taxon>
        <taxon>Hexapoda</taxon>
        <taxon>Insecta</taxon>
        <taxon>Pterygota</taxon>
        <taxon>Neoptera</taxon>
        <taxon>Paraneoptera</taxon>
        <taxon>Hemiptera</taxon>
        <taxon>Sternorrhyncha</taxon>
        <taxon>Aphidomorpha</taxon>
        <taxon>Aphidoidea</taxon>
        <taxon>Aphididae</taxon>
        <taxon>Macrosiphini</taxon>
        <taxon>Acyrthosiphon</taxon>
    </lineage>
</organism>
<evidence type="ECO:0000313" key="6">
    <source>
        <dbReference type="EnsemblMetazoa" id="XP_029343400.1"/>
    </source>
</evidence>
<feature type="transmembrane region" description="Helical" evidence="5">
    <location>
        <begin position="137"/>
        <end position="158"/>
    </location>
</feature>
<feature type="transmembrane region" description="Helical" evidence="5">
    <location>
        <begin position="216"/>
        <end position="239"/>
    </location>
</feature>
<sequence>MTVPQLEDEVENLTAVVVVDDSNSVEKPNLKGDWLNFFLLLLLYTMQGIPFGLASAMPIILQSNKNVSYNDQALFSLVAWPDSLKLIWAPLVDSLYVQKMGRRKSWLIPVQYLMGACFIYMASNIDEWLPETRKPDILKLVSVFFFTNFLASTLDIVVDGWSLTMLKKNNVGYASTCNSTGLVMGMMMSYLFFVLLTSEDFSNKYLRISPGVGGVFTLKSLFYVLGILFMLITTLIAIFKKEKDNRLEDDHVKLNIIQNYSLLWDILKLPSIQILALTLLTARIGFAATDSLAVLKLIDAGVPKENIMVINTTILVVKITVPLVVAKYTSGPKPLNIYLTATTIRLLWNISFVVFIYYTPKLITMNGFVNIPEYYYVLLVFILSIHKILPNIMAVSTLSFFSRISDSRFGGTYMTLLNTLLNLGGAWSSSVAIGMVDVLTFKQCSLDNQNNCSTANLKNMCNTNEGDCVVIVNAYYVETTVCTIFGIVWFCIFRIILKNFQTKGPSYWLVNIRRPSSFSYGLLTGDLKLLVLVPVTVLKYEKTRF</sequence>
<feature type="transmembrane region" description="Helical" evidence="5">
    <location>
        <begin position="260"/>
        <end position="286"/>
    </location>
</feature>
<dbReference type="GeneID" id="100162947"/>
<dbReference type="AlphaFoldDB" id="A0A8R2NN14"/>
<evidence type="ECO:0000256" key="1">
    <source>
        <dbReference type="ARBA" id="ARBA00004141"/>
    </source>
</evidence>
<keyword evidence="2 5" id="KW-0812">Transmembrane</keyword>
<feature type="transmembrane region" description="Helical" evidence="5">
    <location>
        <begin position="337"/>
        <end position="358"/>
    </location>
</feature>
<feature type="transmembrane region" description="Helical" evidence="5">
    <location>
        <begin position="106"/>
        <end position="125"/>
    </location>
</feature>
<dbReference type="InterPro" id="IPR024371">
    <property type="entry name" value="AcetylCoA_trans_1-like"/>
</dbReference>
<reference evidence="6" key="2">
    <citation type="submission" date="2022-06" db="UniProtKB">
        <authorList>
            <consortium name="EnsemblMetazoa"/>
        </authorList>
    </citation>
    <scope>IDENTIFICATION</scope>
</reference>
<name>A0A8R2NN14_ACYPI</name>
<keyword evidence="4 5" id="KW-0472">Membrane</keyword>
<evidence type="ECO:0000256" key="2">
    <source>
        <dbReference type="ARBA" id="ARBA00022692"/>
    </source>
</evidence>
<dbReference type="PANTHER" id="PTHR12778">
    <property type="entry name" value="SOLUTE CARRIER FAMILY 33 ACETYL-COA TRANSPORTER -RELATED"/>
    <property type="match status" value="1"/>
</dbReference>
<dbReference type="KEGG" id="api:100162947"/>
<accession>A0A8R2NN14</accession>
<dbReference type="OrthoDB" id="6415790at2759"/>
<dbReference type="RefSeq" id="XP_029343400.1">
    <property type="nucleotide sequence ID" value="XM_029487540.1"/>
</dbReference>
<evidence type="ECO:0000256" key="4">
    <source>
        <dbReference type="ARBA" id="ARBA00023136"/>
    </source>
</evidence>
<reference evidence="7" key="1">
    <citation type="submission" date="2010-06" db="EMBL/GenBank/DDBJ databases">
        <authorList>
            <person name="Jiang H."/>
            <person name="Abraham K."/>
            <person name="Ali S."/>
            <person name="Alsbrooks S.L."/>
            <person name="Anim B.N."/>
            <person name="Anosike U.S."/>
            <person name="Attaway T."/>
            <person name="Bandaranaike D.P."/>
            <person name="Battles P.K."/>
            <person name="Bell S.N."/>
            <person name="Bell A.V."/>
            <person name="Beltran B."/>
            <person name="Bickham C."/>
            <person name="Bustamante Y."/>
            <person name="Caleb T."/>
            <person name="Canada A."/>
            <person name="Cardenas V."/>
            <person name="Carter K."/>
            <person name="Chacko J."/>
            <person name="Chandrabose M.N."/>
            <person name="Chavez D."/>
            <person name="Chavez A."/>
            <person name="Chen L."/>
            <person name="Chu H.-S."/>
            <person name="Claassen K.J."/>
            <person name="Cockrell R."/>
            <person name="Collins M."/>
            <person name="Cooper J.A."/>
            <person name="Cree A."/>
            <person name="Curry S.M."/>
            <person name="Da Y."/>
            <person name="Dao M.D."/>
            <person name="Das B."/>
            <person name="Davila M.-L."/>
            <person name="Davy-Carroll L."/>
            <person name="Denson S."/>
            <person name="Dinh H."/>
            <person name="Ebong V.E."/>
            <person name="Edwards J.R."/>
            <person name="Egan A."/>
            <person name="El-Daye J."/>
            <person name="Escobedo L."/>
            <person name="Fernandez S."/>
            <person name="Fernando P.R."/>
            <person name="Flagg N."/>
            <person name="Forbes L.D."/>
            <person name="Fowler R.G."/>
            <person name="Fu Q."/>
            <person name="Gabisi R.A."/>
            <person name="Ganer J."/>
            <person name="Garbino Pronczuk A."/>
            <person name="Garcia R.M."/>
            <person name="Garner T."/>
            <person name="Garrett T.E."/>
            <person name="Gonzalez D.A."/>
            <person name="Hamid H."/>
            <person name="Hawkins E.S."/>
            <person name="Hirani K."/>
            <person name="Hogues M.E."/>
            <person name="Hollins B."/>
            <person name="Hsiao C.-H."/>
            <person name="Jabil R."/>
            <person name="James M.L."/>
            <person name="Jhangiani S.N."/>
            <person name="Johnson B."/>
            <person name="Johnson Q."/>
            <person name="Joshi V."/>
            <person name="Kalu J.B."/>
            <person name="Kam C."/>
            <person name="Kashfia A."/>
            <person name="Keebler J."/>
            <person name="Kisamo H."/>
            <person name="Kovar C.L."/>
            <person name="Lago L.A."/>
            <person name="Lai C.-Y."/>
            <person name="Laidlaw J."/>
            <person name="Lara F."/>
            <person name="Le T.-K."/>
            <person name="Lee S.L."/>
            <person name="Legall F.H."/>
            <person name="Lemon S.J."/>
            <person name="Lewis L.R."/>
            <person name="Li B."/>
            <person name="Liu Y."/>
            <person name="Liu Y.-S."/>
            <person name="Lopez J."/>
            <person name="Lozado R.J."/>
            <person name="Lu J."/>
            <person name="Madu R.C."/>
            <person name="Maheshwari M."/>
            <person name="Maheshwari R."/>
            <person name="Malloy K."/>
            <person name="Martinez E."/>
            <person name="Mathew T."/>
            <person name="Mercado I.C."/>
            <person name="Mercado C."/>
            <person name="Meyer B."/>
            <person name="Montgomery K."/>
            <person name="Morgan M.B."/>
            <person name="Munidasa M."/>
            <person name="Nazareth L.V."/>
            <person name="Nelson J."/>
            <person name="Ng B.M."/>
            <person name="Nguyen N.B."/>
            <person name="Nguyen P.Q."/>
            <person name="Nguyen T."/>
            <person name="Obregon M."/>
            <person name="Okwuonu G.O."/>
            <person name="Onwere C.G."/>
            <person name="Orozco G."/>
            <person name="Parra A."/>
            <person name="Patel S."/>
            <person name="Patil S."/>
            <person name="Perez A."/>
            <person name="Perez Y."/>
            <person name="Pham C."/>
            <person name="Primus E.L."/>
            <person name="Pu L.-L."/>
            <person name="Puazo M."/>
            <person name="Qin X."/>
            <person name="Quiroz J.B."/>
            <person name="Reese J."/>
            <person name="Richards S."/>
            <person name="Rives C.M."/>
            <person name="Robberts R."/>
            <person name="Ruiz S.J."/>
            <person name="Ruiz M.J."/>
            <person name="Santibanez J."/>
            <person name="Schneider B.W."/>
            <person name="Sisson I."/>
            <person name="Smith M."/>
            <person name="Sodergren E."/>
            <person name="Song X.-Z."/>
            <person name="Song B.B."/>
            <person name="Summersgill H."/>
            <person name="Thelus R."/>
            <person name="Thornton R.D."/>
            <person name="Trejos Z.Y."/>
            <person name="Usmani K."/>
            <person name="Vattathil S."/>
            <person name="Villasana D."/>
            <person name="Walker D.L."/>
            <person name="Wang S."/>
            <person name="Wang K."/>
            <person name="White C.S."/>
            <person name="Williams A.C."/>
            <person name="Williamson J."/>
            <person name="Wilson K."/>
            <person name="Woghiren I.O."/>
            <person name="Woodworth J.R."/>
            <person name="Worley K.C."/>
            <person name="Wright R.A."/>
            <person name="Wu W."/>
            <person name="Young L."/>
            <person name="Zhang L."/>
            <person name="Zhang J."/>
            <person name="Zhu Y."/>
            <person name="Muzny D.M."/>
            <person name="Weinstock G."/>
            <person name="Gibbs R.A."/>
        </authorList>
    </citation>
    <scope>NUCLEOTIDE SEQUENCE [LARGE SCALE GENOMIC DNA]</scope>
    <source>
        <strain evidence="7">LSR1</strain>
    </source>
</reference>
<feature type="transmembrane region" description="Helical" evidence="5">
    <location>
        <begin position="374"/>
        <end position="401"/>
    </location>
</feature>
<evidence type="ECO:0000313" key="7">
    <source>
        <dbReference type="Proteomes" id="UP000007819"/>
    </source>
</evidence>
<protein>
    <recommendedName>
        <fullName evidence="8">Acetyl-coenzyme A transporter 1</fullName>
    </recommendedName>
</protein>
<feature type="transmembrane region" description="Helical" evidence="5">
    <location>
        <begin position="170"/>
        <end position="196"/>
    </location>
</feature>
<keyword evidence="3 5" id="KW-1133">Transmembrane helix</keyword>
<keyword evidence="7" id="KW-1185">Reference proteome</keyword>
<proteinExistence type="predicted"/>
<feature type="transmembrane region" description="Helical" evidence="5">
    <location>
        <begin position="413"/>
        <end position="436"/>
    </location>
</feature>
<dbReference type="InterPro" id="IPR036259">
    <property type="entry name" value="MFS_trans_sf"/>
</dbReference>
<dbReference type="PANTHER" id="PTHR12778:SF9">
    <property type="entry name" value="ACETYL-COENZYME A TRANSPORTER 1"/>
    <property type="match status" value="1"/>
</dbReference>
<evidence type="ECO:0008006" key="8">
    <source>
        <dbReference type="Google" id="ProtNLM"/>
    </source>
</evidence>
<dbReference type="EnsemblMetazoa" id="XM_029487540.1">
    <property type="protein sequence ID" value="XP_029343400.1"/>
    <property type="gene ID" value="LOC100162947"/>
</dbReference>
<dbReference type="GO" id="GO:0035348">
    <property type="term" value="P:acetyl-CoA transmembrane transport"/>
    <property type="evidence" value="ECO:0007669"/>
    <property type="project" value="InterPro"/>
</dbReference>
<dbReference type="GO" id="GO:0008521">
    <property type="term" value="F:acetyl-CoA transmembrane transporter activity"/>
    <property type="evidence" value="ECO:0007669"/>
    <property type="project" value="InterPro"/>
</dbReference>
<dbReference type="InterPro" id="IPR004752">
    <property type="entry name" value="AmpG_permease/AT-1"/>
</dbReference>
<feature type="transmembrane region" description="Helical" evidence="5">
    <location>
        <begin position="518"/>
        <end position="538"/>
    </location>
</feature>
<feature type="transmembrane region" description="Helical" evidence="5">
    <location>
        <begin position="306"/>
        <end position="325"/>
    </location>
</feature>
<evidence type="ECO:0000256" key="3">
    <source>
        <dbReference type="ARBA" id="ARBA00022989"/>
    </source>
</evidence>
<dbReference type="Pfam" id="PF13000">
    <property type="entry name" value="Acatn"/>
    <property type="match status" value="2"/>
</dbReference>
<dbReference type="Proteomes" id="UP000007819">
    <property type="component" value="Chromosome A1"/>
</dbReference>